<accession>A0A8J6EPE1</accession>
<gene>
    <name evidence="1" type="ORF">GDO78_014719</name>
</gene>
<name>A0A8J6EPE1_ELECQ</name>
<evidence type="ECO:0000313" key="1">
    <source>
        <dbReference type="EMBL" id="KAG9473097.1"/>
    </source>
</evidence>
<dbReference type="Proteomes" id="UP000770717">
    <property type="component" value="Unassembled WGS sequence"/>
</dbReference>
<comment type="caution">
    <text evidence="1">The sequence shown here is derived from an EMBL/GenBank/DDBJ whole genome shotgun (WGS) entry which is preliminary data.</text>
</comment>
<dbReference type="AlphaFoldDB" id="A0A8J6EPE1"/>
<organism evidence="1 2">
    <name type="scientific">Eleutherodactylus coqui</name>
    <name type="common">Puerto Rican coqui</name>
    <dbReference type="NCBI Taxonomy" id="57060"/>
    <lineage>
        <taxon>Eukaryota</taxon>
        <taxon>Metazoa</taxon>
        <taxon>Chordata</taxon>
        <taxon>Craniata</taxon>
        <taxon>Vertebrata</taxon>
        <taxon>Euteleostomi</taxon>
        <taxon>Amphibia</taxon>
        <taxon>Batrachia</taxon>
        <taxon>Anura</taxon>
        <taxon>Neobatrachia</taxon>
        <taxon>Hyloidea</taxon>
        <taxon>Eleutherodactylidae</taxon>
        <taxon>Eleutherodactylinae</taxon>
        <taxon>Eleutherodactylus</taxon>
        <taxon>Eleutherodactylus</taxon>
    </lineage>
</organism>
<proteinExistence type="predicted"/>
<protein>
    <submittedName>
        <fullName evidence="1">Uncharacterized protein</fullName>
    </submittedName>
</protein>
<reference evidence="1" key="1">
    <citation type="thesis" date="2020" institute="ProQuest LLC" country="789 East Eisenhower Parkway, Ann Arbor, MI, USA">
        <title>Comparative Genomics and Chromosome Evolution.</title>
        <authorList>
            <person name="Mudd A.B."/>
        </authorList>
    </citation>
    <scope>NUCLEOTIDE SEQUENCE</scope>
    <source>
        <strain evidence="1">HN-11 Male</strain>
        <tissue evidence="1">Kidney and liver</tissue>
    </source>
</reference>
<dbReference type="EMBL" id="WNTK01000026">
    <property type="protein sequence ID" value="KAG9473097.1"/>
    <property type="molecule type" value="Genomic_DNA"/>
</dbReference>
<keyword evidence="2" id="KW-1185">Reference proteome</keyword>
<evidence type="ECO:0000313" key="2">
    <source>
        <dbReference type="Proteomes" id="UP000770717"/>
    </source>
</evidence>
<sequence length="90" mass="10068">MAAAFSLNCSFPILIMNRYTVHMTAPSCGRTRLLHITLDSPSETLPCNGGAAVTTAFATPGRRRWDVRCAWSHPGTQRELHIHLWTMRTT</sequence>